<dbReference type="EMBL" id="CP138896">
    <property type="protein sequence ID" value="WPK25116.1"/>
    <property type="molecule type" value="Genomic_DNA"/>
</dbReference>
<evidence type="ECO:0000313" key="4">
    <source>
        <dbReference type="Proteomes" id="UP001338582"/>
    </source>
</evidence>
<dbReference type="InterPro" id="IPR000782">
    <property type="entry name" value="FAS1_domain"/>
</dbReference>
<keyword evidence="4" id="KW-1185">Reference proteome</keyword>
<evidence type="ECO:0000313" key="3">
    <source>
        <dbReference type="EMBL" id="WPK25116.1"/>
    </source>
</evidence>
<reference evidence="3 4" key="1">
    <citation type="submission" date="2023-10" db="EMBL/GenBank/DDBJ databases">
        <title>Draft Genome Sequence of Candida saopaulonensis from a very Premature Infant with Sepsis.</title>
        <authorList>
            <person name="Ning Y."/>
            <person name="Dai R."/>
            <person name="Xiao M."/>
            <person name="Xu Y."/>
            <person name="Yan Q."/>
            <person name="Zhang L."/>
        </authorList>
    </citation>
    <scope>NUCLEOTIDE SEQUENCE [LARGE SCALE GENOMIC DNA]</scope>
    <source>
        <strain evidence="3 4">19XY460</strain>
    </source>
</reference>
<name>A0AAX4H9Z9_9ASCO</name>
<sequence>MGSAPLYNFPPFLGPSDTQSHSHSSIYTPTISLLPTTSHSLFSTQNPQPPTMKITSFAMLIFASCIVAKNLVYLENLAAASSGEANQKRAPKNVVGIHEFVEGVLEDESNFKLDERKVIFHDGSFIGHKDKRLIPQRPLQPVPLLQSILSQVLQVSIFARYVRDDEKVLAELEDPAAFTLFVAPSDQAIATFSTSYSLKPWEFPEAVPGDATDDEVIGRNLDSFIRAHTSHGDPSIQSDNTLSGTLLNGVPYKIVKLDVSSTYVLEVDGQKIAVSDVRLAGNGIVFVIEKVLVSGKK</sequence>
<dbReference type="Proteomes" id="UP001338582">
    <property type="component" value="Chromosome 3"/>
</dbReference>
<dbReference type="RefSeq" id="XP_062877499.1">
    <property type="nucleotide sequence ID" value="XM_063021429.1"/>
</dbReference>
<dbReference type="KEGG" id="asau:88173484"/>
<keyword evidence="1" id="KW-0732">Signal</keyword>
<dbReference type="PANTHER" id="PTHR28156:SF1">
    <property type="entry name" value="FAS1 DOMAIN-CONTAINING PROTEIN YDR262W"/>
    <property type="match status" value="1"/>
</dbReference>
<dbReference type="PANTHER" id="PTHR28156">
    <property type="entry name" value="FAS1 DOMAIN-CONTAINING PROTEIN YDR262W"/>
    <property type="match status" value="1"/>
</dbReference>
<accession>A0AAX4H9Z9</accession>
<dbReference type="InterPro" id="IPR040200">
    <property type="entry name" value="Mug57-like"/>
</dbReference>
<feature type="domain" description="FAS1" evidence="2">
    <location>
        <begin position="154"/>
        <end position="293"/>
    </location>
</feature>
<protein>
    <recommendedName>
        <fullName evidence="2">FAS1 domain-containing protein</fullName>
    </recommendedName>
</protein>
<organism evidence="3 4">
    <name type="scientific">Australozyma saopauloensis</name>
    <dbReference type="NCBI Taxonomy" id="291208"/>
    <lineage>
        <taxon>Eukaryota</taxon>
        <taxon>Fungi</taxon>
        <taxon>Dikarya</taxon>
        <taxon>Ascomycota</taxon>
        <taxon>Saccharomycotina</taxon>
        <taxon>Pichiomycetes</taxon>
        <taxon>Metschnikowiaceae</taxon>
        <taxon>Australozyma</taxon>
    </lineage>
</organism>
<dbReference type="AlphaFoldDB" id="A0AAX4H9Z9"/>
<dbReference type="Gene3D" id="2.30.180.10">
    <property type="entry name" value="FAS1 domain"/>
    <property type="match status" value="1"/>
</dbReference>
<dbReference type="Pfam" id="PF02469">
    <property type="entry name" value="Fasciclin"/>
    <property type="match status" value="1"/>
</dbReference>
<dbReference type="InterPro" id="IPR036378">
    <property type="entry name" value="FAS1_dom_sf"/>
</dbReference>
<proteinExistence type="predicted"/>
<gene>
    <name evidence="3" type="ORF">PUMCH_002419</name>
</gene>
<evidence type="ECO:0000259" key="2">
    <source>
        <dbReference type="Pfam" id="PF02469"/>
    </source>
</evidence>
<dbReference type="SUPFAM" id="SSF82153">
    <property type="entry name" value="FAS1 domain"/>
    <property type="match status" value="1"/>
</dbReference>
<dbReference type="GeneID" id="88173484"/>
<evidence type="ECO:0000256" key="1">
    <source>
        <dbReference type="ARBA" id="ARBA00022729"/>
    </source>
</evidence>